<dbReference type="PROSITE" id="PS51003">
    <property type="entry name" value="CYTB_CTER"/>
    <property type="match status" value="1"/>
</dbReference>
<keyword evidence="14 16" id="KW-0496">Mitochondrion</keyword>
<dbReference type="Gene3D" id="1.20.810.10">
    <property type="entry name" value="Cytochrome Bc1 Complex, Chain C"/>
    <property type="match status" value="1"/>
</dbReference>
<keyword evidence="11 16" id="KW-1133">Transmembrane helix</keyword>
<keyword evidence="8 16" id="KW-0479">Metal-binding</keyword>
<evidence type="ECO:0000256" key="7">
    <source>
        <dbReference type="ARBA" id="ARBA00022692"/>
    </source>
</evidence>
<comment type="subcellular location">
    <subcellularLocation>
        <location evidence="2">Mitochondrion inner membrane</location>
        <topology evidence="2">Multi-pass membrane protein</topology>
    </subcellularLocation>
</comment>
<feature type="transmembrane region" description="Helical" evidence="16">
    <location>
        <begin position="136"/>
        <end position="160"/>
    </location>
</feature>
<feature type="transmembrane region" description="Helical" evidence="16">
    <location>
        <begin position="74"/>
        <end position="95"/>
    </location>
</feature>
<comment type="similarity">
    <text evidence="16">Belongs to the cytochrome b family.</text>
</comment>
<evidence type="ECO:0000256" key="9">
    <source>
        <dbReference type="ARBA" id="ARBA00022792"/>
    </source>
</evidence>
<evidence type="ECO:0000256" key="14">
    <source>
        <dbReference type="ARBA" id="ARBA00023128"/>
    </source>
</evidence>
<proteinExistence type="inferred from homology"/>
<evidence type="ECO:0000256" key="13">
    <source>
        <dbReference type="ARBA" id="ARBA00023075"/>
    </source>
</evidence>
<feature type="domain" description="Cytochrome b/b6 N-terminal region profile" evidence="17">
    <location>
        <begin position="1"/>
        <end position="206"/>
    </location>
</feature>
<dbReference type="GO" id="GO:0016491">
    <property type="term" value="F:oxidoreductase activity"/>
    <property type="evidence" value="ECO:0007669"/>
    <property type="project" value="UniProtKB-UniRule"/>
</dbReference>
<evidence type="ECO:0000256" key="12">
    <source>
        <dbReference type="ARBA" id="ARBA00023004"/>
    </source>
</evidence>
<dbReference type="EMBL" id="FR856886">
    <property type="protein sequence ID" value="CCA94495.2"/>
    <property type="molecule type" value="Genomic_DNA"/>
</dbReference>
<keyword evidence="13" id="KW-0830">Ubiquinone</keyword>
<dbReference type="CDD" id="cd00284">
    <property type="entry name" value="Cytochrome_b_N"/>
    <property type="match status" value="1"/>
</dbReference>
<keyword evidence="6 16" id="KW-0679">Respiratory chain</keyword>
<dbReference type="GO" id="GO:0046872">
    <property type="term" value="F:metal ion binding"/>
    <property type="evidence" value="ECO:0007669"/>
    <property type="project" value="UniProtKB-UniRule"/>
</dbReference>
<dbReference type="GO" id="GO:0006122">
    <property type="term" value="P:mitochondrial electron transport, ubiquinol to cytochrome c"/>
    <property type="evidence" value="ECO:0007669"/>
    <property type="project" value="TreeGrafter"/>
</dbReference>
<comment type="function">
    <text evidence="1 16">Component of the ubiquinol-cytochrome c reductase complex (complex III or cytochrome b-c1 complex) that is part of the mitochondrial respiratory chain. The b-c1 complex mediates electron transfer from ubiquinol to cytochrome c. Contributes to the generation of a proton gradient across the mitochondrial membrane that is then used for ATP synthesis.</text>
</comment>
<evidence type="ECO:0000256" key="15">
    <source>
        <dbReference type="ARBA" id="ARBA00023136"/>
    </source>
</evidence>
<geneLocation type="mitochondrion" evidence="19"/>
<dbReference type="SUPFAM" id="SSF81648">
    <property type="entry name" value="a domain/subunit of cytochrome bc1 complex (Ubiquinol-cytochrome c reductase)"/>
    <property type="match status" value="1"/>
</dbReference>
<feature type="transmembrane region" description="Helical" evidence="16">
    <location>
        <begin position="352"/>
        <end position="370"/>
    </location>
</feature>
<keyword evidence="12 16" id="KW-0408">Iron</keyword>
<dbReference type="InterPro" id="IPR005797">
    <property type="entry name" value="Cyt_b/b6_N"/>
</dbReference>
<dbReference type="InterPro" id="IPR005798">
    <property type="entry name" value="Cyt_b/b6_C"/>
</dbReference>
<keyword evidence="15 16" id="KW-0472">Membrane</keyword>
<dbReference type="GO" id="GO:0008121">
    <property type="term" value="F:quinol-cytochrome-c reductase activity"/>
    <property type="evidence" value="ECO:0007669"/>
    <property type="project" value="TreeGrafter"/>
</dbReference>
<feature type="transmembrane region" description="Helical" evidence="16">
    <location>
        <begin position="320"/>
        <end position="340"/>
    </location>
</feature>
<feature type="transmembrane region" description="Helical" evidence="16">
    <location>
        <begin position="269"/>
        <end position="300"/>
    </location>
</feature>
<dbReference type="PANTHER" id="PTHR19271:SF16">
    <property type="entry name" value="CYTOCHROME B"/>
    <property type="match status" value="1"/>
</dbReference>
<feature type="transmembrane region" description="Helical" evidence="16">
    <location>
        <begin position="107"/>
        <end position="130"/>
    </location>
</feature>
<evidence type="ECO:0000256" key="6">
    <source>
        <dbReference type="ARBA" id="ARBA00022660"/>
    </source>
</evidence>
<dbReference type="InterPro" id="IPR016174">
    <property type="entry name" value="Di-haem_cyt_TM"/>
</dbReference>
<comment type="cofactor">
    <cofactor evidence="16">
        <name>heme b</name>
        <dbReference type="ChEBI" id="CHEBI:60344"/>
    </cofactor>
    <text evidence="16">Binds 2 heme groups non-covalently.</text>
</comment>
<dbReference type="GO" id="GO:0005743">
    <property type="term" value="C:mitochondrial inner membrane"/>
    <property type="evidence" value="ECO:0007669"/>
    <property type="project" value="UniProtKB-SubCell"/>
</dbReference>
<dbReference type="AlphaFoldDB" id="K3W3Y6"/>
<accession>K3W3Y6</accession>
<dbReference type="SUPFAM" id="SSF81342">
    <property type="entry name" value="Transmembrane di-heme cytochromes"/>
    <property type="match status" value="1"/>
</dbReference>
<feature type="transmembrane region" description="Helical" evidence="16">
    <location>
        <begin position="226"/>
        <end position="248"/>
    </location>
</feature>
<evidence type="ECO:0000256" key="11">
    <source>
        <dbReference type="ARBA" id="ARBA00022989"/>
    </source>
</evidence>
<keyword evidence="9" id="KW-0999">Mitochondrion inner membrane</keyword>
<dbReference type="Pfam" id="PF00032">
    <property type="entry name" value="Cytochrom_B_C"/>
    <property type="match status" value="1"/>
</dbReference>
<dbReference type="InterPro" id="IPR036150">
    <property type="entry name" value="Cyt_b/b6_C_sf"/>
</dbReference>
<feature type="transmembrane region" description="Helical" evidence="16">
    <location>
        <begin position="50"/>
        <end position="68"/>
    </location>
</feature>
<keyword evidence="4 16" id="KW-0813">Transport</keyword>
<evidence type="ECO:0000256" key="8">
    <source>
        <dbReference type="ARBA" id="ARBA00022723"/>
    </source>
</evidence>
<sequence length="373" mass="41906">MKSMKLYYGVVDNFLFSLPVPVSINYLWGVGSMLGMCLVVQLISGFVLSLFYSCGAGVSFASVVSIMMDVNYGWVVRYVHSSGASLMMLLVYMHVFRGLWHGSFKLASVWLVGVLIVLGLSMVSFLGYVLPWGQMSFWAATVITSMVTAVPYVGSMLSWWLWGSFSVGDSTLIRFFSFHYMLSLLIVVLVVVHLINLHESGSSNPVGCPSKLDMLSFHVLYSYKDIWGIVGLVWLYVIFVLMDPFMVLDSVNFEECSFVKTPSHIKPEWYFLYAYCVLRSIASKMGGVVMMVLSMVILILFSVPCRYSVGSYSAVWGSGAAVWVLVWSFVGLTFLGGRVVEFPFEMMGKFMTFSYFTSVFMMTLLIYWQGTVK</sequence>
<keyword evidence="5 16" id="KW-0349">Heme</keyword>
<dbReference type="PANTHER" id="PTHR19271">
    <property type="entry name" value="CYTOCHROME B"/>
    <property type="match status" value="1"/>
</dbReference>
<keyword evidence="10 16" id="KW-0249">Electron transport</keyword>
<keyword evidence="7 16" id="KW-0812">Transmembrane</keyword>
<dbReference type="InterPro" id="IPR048259">
    <property type="entry name" value="Cytochrome_b_N_euk/bac"/>
</dbReference>
<reference evidence="19" key="1">
    <citation type="journal article" date="2013" name="Mol. Phylogenet. Evol.">
        <title>Phylogenetic analyses of endoparasitic Acanthocephala based on mitochondrial genomes suggest secondary loss of sensory organs.</title>
        <authorList>
            <person name="Weber M."/>
            <person name="Wey-Fabrizius A.R."/>
            <person name="Podsiadlowski L."/>
            <person name="Witek A."/>
            <person name="Schill R.O."/>
            <person name="Sugar L."/>
            <person name="Herlyn H."/>
            <person name="Hankeln T."/>
        </authorList>
    </citation>
    <scope>NUCLEOTIDE SEQUENCE</scope>
</reference>
<evidence type="ECO:0000256" key="1">
    <source>
        <dbReference type="ARBA" id="ARBA00002566"/>
    </source>
</evidence>
<gene>
    <name evidence="19" type="primary">CYT-B</name>
</gene>
<protein>
    <recommendedName>
        <fullName evidence="3 16">Cytochrome b</fullName>
    </recommendedName>
</protein>
<evidence type="ECO:0000256" key="16">
    <source>
        <dbReference type="RuleBase" id="RU362117"/>
    </source>
</evidence>
<organism evidence="19">
    <name type="scientific">Macracanthorhynchus hirudinaceus</name>
    <name type="common">Giant thorny-headed worm</name>
    <dbReference type="NCBI Taxonomy" id="1032456"/>
    <lineage>
        <taxon>Eukaryota</taxon>
        <taxon>Metazoa</taxon>
        <taxon>Spiralia</taxon>
        <taxon>Lophotrochozoa</taxon>
        <taxon>Acanthocephala</taxon>
        <taxon>Archiacanthocephala</taxon>
        <taxon>Oligacanthorhynchida</taxon>
        <taxon>Oligacanthorhynchidae</taxon>
        <taxon>Macracanthorhynchus</taxon>
    </lineage>
</organism>
<evidence type="ECO:0000259" key="17">
    <source>
        <dbReference type="PROSITE" id="PS51002"/>
    </source>
</evidence>
<evidence type="ECO:0000313" key="19">
    <source>
        <dbReference type="EMBL" id="CCA94495.2"/>
    </source>
</evidence>
<dbReference type="Pfam" id="PF00033">
    <property type="entry name" value="Cytochrome_B"/>
    <property type="match status" value="1"/>
</dbReference>
<evidence type="ECO:0000256" key="2">
    <source>
        <dbReference type="ARBA" id="ARBA00004448"/>
    </source>
</evidence>
<evidence type="ECO:0000256" key="4">
    <source>
        <dbReference type="ARBA" id="ARBA00022448"/>
    </source>
</evidence>
<evidence type="ECO:0000256" key="10">
    <source>
        <dbReference type="ARBA" id="ARBA00022982"/>
    </source>
</evidence>
<evidence type="ECO:0000256" key="3">
    <source>
        <dbReference type="ARBA" id="ARBA00013531"/>
    </source>
</evidence>
<feature type="domain" description="Cytochrome b/b6 C-terminal region profile" evidence="18">
    <location>
        <begin position="207"/>
        <end position="373"/>
    </location>
</feature>
<evidence type="ECO:0000259" key="18">
    <source>
        <dbReference type="PROSITE" id="PS51003"/>
    </source>
</evidence>
<evidence type="ECO:0000256" key="5">
    <source>
        <dbReference type="ARBA" id="ARBA00022617"/>
    </source>
</evidence>
<name>K3W3Y6_MACHR</name>
<feature type="transmembrane region" description="Helical" evidence="16">
    <location>
        <begin position="172"/>
        <end position="195"/>
    </location>
</feature>
<dbReference type="PROSITE" id="PS51002">
    <property type="entry name" value="CYTB_NTER"/>
    <property type="match status" value="1"/>
</dbReference>
<dbReference type="InterPro" id="IPR027387">
    <property type="entry name" value="Cytb/b6-like_sf"/>
</dbReference>